<evidence type="ECO:0000256" key="3">
    <source>
        <dbReference type="ARBA" id="ARBA00022544"/>
    </source>
</evidence>
<proteinExistence type="inferred from homology"/>
<keyword evidence="11" id="KW-1185">Reference proteome</keyword>
<dbReference type="STRING" id="1441095.AM592_04150"/>
<keyword evidence="4" id="KW-0732">Signal</keyword>
<keyword evidence="5" id="KW-0472">Membrane</keyword>
<dbReference type="InterPro" id="IPR008844">
    <property type="entry name" value="Spore_GerAC-like"/>
</dbReference>
<evidence type="ECO:0000256" key="5">
    <source>
        <dbReference type="ARBA" id="ARBA00023136"/>
    </source>
</evidence>
<protein>
    <submittedName>
        <fullName evidence="10">Uncharacterized protein</fullName>
    </submittedName>
</protein>
<evidence type="ECO:0000256" key="7">
    <source>
        <dbReference type="ARBA" id="ARBA00023288"/>
    </source>
</evidence>
<dbReference type="OrthoDB" id="2592518at2"/>
<dbReference type="GO" id="GO:0009847">
    <property type="term" value="P:spore germination"/>
    <property type="evidence" value="ECO:0007669"/>
    <property type="project" value="InterPro"/>
</dbReference>
<dbReference type="InterPro" id="IPR046953">
    <property type="entry name" value="Spore_GerAC-like_C"/>
</dbReference>
<comment type="similarity">
    <text evidence="2">Belongs to the GerABKC lipoprotein family.</text>
</comment>
<reference evidence="10 11" key="2">
    <citation type="journal article" date="2016" name="Int. J. Syst. Evol. Microbiol.">
        <title>Bacillus gobiensis sp. nov., isolated from a soil sample.</title>
        <authorList>
            <person name="Liu B."/>
            <person name="Liu G.H."/>
            <person name="Cetin S."/>
            <person name="Schumann P."/>
            <person name="Pan Z.Z."/>
            <person name="Chen Q.Q."/>
        </authorList>
    </citation>
    <scope>NUCLEOTIDE SEQUENCE [LARGE SCALE GENOMIC DNA]</scope>
    <source>
        <strain evidence="10 11">FJAT-4402</strain>
    </source>
</reference>
<accession>A0A0M4G788</accession>
<evidence type="ECO:0000256" key="6">
    <source>
        <dbReference type="ARBA" id="ARBA00023139"/>
    </source>
</evidence>
<gene>
    <name evidence="10" type="ORF">AM592_04150</name>
</gene>
<dbReference type="PANTHER" id="PTHR35789">
    <property type="entry name" value="SPORE GERMINATION PROTEIN B3"/>
    <property type="match status" value="1"/>
</dbReference>
<organism evidence="10 11">
    <name type="scientific">Bacillus gobiensis</name>
    <dbReference type="NCBI Taxonomy" id="1441095"/>
    <lineage>
        <taxon>Bacteria</taxon>
        <taxon>Bacillati</taxon>
        <taxon>Bacillota</taxon>
        <taxon>Bacilli</taxon>
        <taxon>Bacillales</taxon>
        <taxon>Bacillaceae</taxon>
        <taxon>Bacillus</taxon>
    </lineage>
</organism>
<evidence type="ECO:0000256" key="1">
    <source>
        <dbReference type="ARBA" id="ARBA00004635"/>
    </source>
</evidence>
<keyword evidence="7" id="KW-0449">Lipoprotein</keyword>
<evidence type="ECO:0000259" key="8">
    <source>
        <dbReference type="Pfam" id="PF05504"/>
    </source>
</evidence>
<dbReference type="InterPro" id="IPR057336">
    <property type="entry name" value="GerAC_N"/>
</dbReference>
<reference evidence="11" key="1">
    <citation type="submission" date="2015-08" db="EMBL/GenBank/DDBJ databases">
        <title>Genome sequencing project for genomic taxonomy and phylogenomics of Bacillus-like bacteria.</title>
        <authorList>
            <person name="Liu B."/>
            <person name="Wang J."/>
            <person name="Zhu Y."/>
            <person name="Liu G."/>
            <person name="Chen Q."/>
            <person name="Chen Z."/>
            <person name="Lan J."/>
            <person name="Che J."/>
            <person name="Ge C."/>
            <person name="Shi H."/>
            <person name="Pan Z."/>
            <person name="Liu X."/>
        </authorList>
    </citation>
    <scope>NUCLEOTIDE SEQUENCE [LARGE SCALE GENOMIC DNA]</scope>
    <source>
        <strain evidence="11">FJAT-4402</strain>
    </source>
</reference>
<feature type="domain" description="Spore germination GerAC-like C-terminal" evidence="8">
    <location>
        <begin position="194"/>
        <end position="351"/>
    </location>
</feature>
<dbReference type="InterPro" id="IPR038501">
    <property type="entry name" value="Spore_GerAC_C_sf"/>
</dbReference>
<dbReference type="Gene3D" id="3.30.300.210">
    <property type="entry name" value="Nutrient germinant receptor protein C, domain 3"/>
    <property type="match status" value="1"/>
</dbReference>
<evidence type="ECO:0000256" key="4">
    <source>
        <dbReference type="ARBA" id="ARBA00022729"/>
    </source>
</evidence>
<evidence type="ECO:0000256" key="2">
    <source>
        <dbReference type="ARBA" id="ARBA00007886"/>
    </source>
</evidence>
<dbReference type="NCBIfam" id="TIGR02887">
    <property type="entry name" value="spore_ger_x_C"/>
    <property type="match status" value="1"/>
</dbReference>
<dbReference type="PANTHER" id="PTHR35789:SF1">
    <property type="entry name" value="SPORE GERMINATION PROTEIN B3"/>
    <property type="match status" value="1"/>
</dbReference>
<dbReference type="AlphaFoldDB" id="A0A0M4G788"/>
<evidence type="ECO:0000259" key="9">
    <source>
        <dbReference type="Pfam" id="PF25198"/>
    </source>
</evidence>
<dbReference type="RefSeq" id="WP_053602612.1">
    <property type="nucleotide sequence ID" value="NZ_CP012600.1"/>
</dbReference>
<comment type="subcellular location">
    <subcellularLocation>
        <location evidence="1">Membrane</location>
        <topology evidence="1">Lipid-anchor</topology>
    </subcellularLocation>
</comment>
<sequence length="354" mass="40174">MKYIVIIVSLCLLLISGVQKMTLDDLSLIQGLGFDPYEPGLIKGIAVSPIYEKDQPVKDDILTAVSDISRDIISDLEKQSDSPLGRGKLTTVIFNKVLAERGISEQIDALQRDPKVGSRIYLAISRNKAEEVLSKYYGRKGTPYFISSMIEQNIEYGDLPRTNLHVFLFLLNLTGGDVYLPILSLNRKDSIEIDGLALFKGQTMIGEIGRDHLFFFKLLTDGHVKGEHTVTLKEKTKAAIRSIASKRTFSLINNDIHDVKYTIKVTGIIEEYTGNKLDRKKLKGIERKFEKDIKNKCTELIHTFRDLKIDPLAISEQIEWKTGHYNKEDLYRDYDQLKVDFDVDVNITQSGVIE</sequence>
<name>A0A0M4G788_9BACI</name>
<dbReference type="Pfam" id="PF05504">
    <property type="entry name" value="Spore_GerAC"/>
    <property type="match status" value="1"/>
</dbReference>
<dbReference type="GO" id="GO:0016020">
    <property type="term" value="C:membrane"/>
    <property type="evidence" value="ECO:0007669"/>
    <property type="project" value="UniProtKB-SubCell"/>
</dbReference>
<keyword evidence="6" id="KW-0564">Palmitate</keyword>
<keyword evidence="3" id="KW-0309">Germination</keyword>
<evidence type="ECO:0000313" key="11">
    <source>
        <dbReference type="Proteomes" id="UP000067625"/>
    </source>
</evidence>
<dbReference type="PATRIC" id="fig|1441095.3.peg.913"/>
<dbReference type="EMBL" id="CP012600">
    <property type="protein sequence ID" value="ALC80865.1"/>
    <property type="molecule type" value="Genomic_DNA"/>
</dbReference>
<feature type="domain" description="Spore germination protein N-terminal" evidence="9">
    <location>
        <begin position="21"/>
        <end position="184"/>
    </location>
</feature>
<dbReference type="Pfam" id="PF25198">
    <property type="entry name" value="Spore_GerAC_N"/>
    <property type="match status" value="1"/>
</dbReference>
<dbReference type="Proteomes" id="UP000067625">
    <property type="component" value="Chromosome"/>
</dbReference>
<evidence type="ECO:0000313" key="10">
    <source>
        <dbReference type="EMBL" id="ALC80865.1"/>
    </source>
</evidence>